<name>A0A9N9XDC1_DIABA</name>
<evidence type="ECO:0000313" key="1">
    <source>
        <dbReference type="EMBL" id="CAG9834996.1"/>
    </source>
</evidence>
<sequence>MATRNNNYYSSIRERTKGLVLRCLNNDNNDYKTLNTRNYVDNNKENRGRETEISVNYVNTYPAFDSDKEKSHTDVNQCCLPTLAKDNAETLSDELQTNRFDEDDSDFEEESTRPKLFPQEELSDLIRDLNLPKNSSELIAYRLKQKNLLYPNTKITY</sequence>
<proteinExistence type="predicted"/>
<reference evidence="1" key="1">
    <citation type="submission" date="2022-01" db="EMBL/GenBank/DDBJ databases">
        <authorList>
            <person name="King R."/>
        </authorList>
    </citation>
    <scope>NUCLEOTIDE SEQUENCE</scope>
</reference>
<protein>
    <submittedName>
        <fullName evidence="1">Uncharacterized protein</fullName>
    </submittedName>
</protein>
<gene>
    <name evidence="1" type="ORF">DIABBA_LOCUS8244</name>
</gene>
<dbReference type="OrthoDB" id="6347417at2759"/>
<dbReference type="EMBL" id="OU898280">
    <property type="protein sequence ID" value="CAG9834996.1"/>
    <property type="molecule type" value="Genomic_DNA"/>
</dbReference>
<keyword evidence="2" id="KW-1185">Reference proteome</keyword>
<evidence type="ECO:0000313" key="2">
    <source>
        <dbReference type="Proteomes" id="UP001153709"/>
    </source>
</evidence>
<dbReference type="AlphaFoldDB" id="A0A9N9XDC1"/>
<dbReference type="Proteomes" id="UP001153709">
    <property type="component" value="Chromosome 5"/>
</dbReference>
<accession>A0A9N9XDC1</accession>
<organism evidence="1 2">
    <name type="scientific">Diabrotica balteata</name>
    <name type="common">Banded cucumber beetle</name>
    <dbReference type="NCBI Taxonomy" id="107213"/>
    <lineage>
        <taxon>Eukaryota</taxon>
        <taxon>Metazoa</taxon>
        <taxon>Ecdysozoa</taxon>
        <taxon>Arthropoda</taxon>
        <taxon>Hexapoda</taxon>
        <taxon>Insecta</taxon>
        <taxon>Pterygota</taxon>
        <taxon>Neoptera</taxon>
        <taxon>Endopterygota</taxon>
        <taxon>Coleoptera</taxon>
        <taxon>Polyphaga</taxon>
        <taxon>Cucujiformia</taxon>
        <taxon>Chrysomeloidea</taxon>
        <taxon>Chrysomelidae</taxon>
        <taxon>Galerucinae</taxon>
        <taxon>Diabroticina</taxon>
        <taxon>Diabroticites</taxon>
        <taxon>Diabrotica</taxon>
    </lineage>
</organism>